<dbReference type="KEGG" id="ggr:HKW67_19005"/>
<gene>
    <name evidence="3" type="ORF">HKW67_19005</name>
</gene>
<dbReference type="EMBL" id="CP053085">
    <property type="protein sequence ID" value="QJR38319.1"/>
    <property type="molecule type" value="Genomic_DNA"/>
</dbReference>
<dbReference type="Pfam" id="PF14231">
    <property type="entry name" value="GXWXG"/>
    <property type="match status" value="1"/>
</dbReference>
<dbReference type="Gene3D" id="2.40.128.580">
    <property type="entry name" value="GXWXG domain"/>
    <property type="match status" value="1"/>
</dbReference>
<name>A0A6M4IX88_9BACT</name>
<evidence type="ECO:0000259" key="2">
    <source>
        <dbReference type="Pfam" id="PF14232"/>
    </source>
</evidence>
<reference evidence="3 4" key="1">
    <citation type="submission" date="2020-05" db="EMBL/GenBank/DDBJ databases">
        <title>Complete genome sequence of Gemmatimonas greenlandica TET16.</title>
        <authorList>
            <person name="Zeng Y."/>
        </authorList>
    </citation>
    <scope>NUCLEOTIDE SEQUENCE [LARGE SCALE GENOMIC DNA]</scope>
    <source>
        <strain evidence="3 4">TET16</strain>
    </source>
</reference>
<evidence type="ECO:0000313" key="4">
    <source>
        <dbReference type="Proteomes" id="UP000500938"/>
    </source>
</evidence>
<keyword evidence="4" id="KW-1185">Reference proteome</keyword>
<evidence type="ECO:0000259" key="1">
    <source>
        <dbReference type="Pfam" id="PF14231"/>
    </source>
</evidence>
<evidence type="ECO:0000313" key="3">
    <source>
        <dbReference type="EMBL" id="QJR38319.1"/>
    </source>
</evidence>
<accession>A0A6M4IX88</accession>
<organism evidence="3 4">
    <name type="scientific">Gemmatimonas groenlandica</name>
    <dbReference type="NCBI Taxonomy" id="2732249"/>
    <lineage>
        <taxon>Bacteria</taxon>
        <taxon>Pseudomonadati</taxon>
        <taxon>Gemmatimonadota</taxon>
        <taxon>Gemmatimonadia</taxon>
        <taxon>Gemmatimonadales</taxon>
        <taxon>Gemmatimonadaceae</taxon>
        <taxon>Gemmatimonas</taxon>
    </lineage>
</organism>
<dbReference type="Pfam" id="PF14232">
    <property type="entry name" value="DUF4334"/>
    <property type="match status" value="1"/>
</dbReference>
<feature type="domain" description="GXWXG" evidence="1">
    <location>
        <begin position="1"/>
        <end position="46"/>
    </location>
</feature>
<dbReference type="InterPro" id="IPR025568">
    <property type="entry name" value="DUF4334"/>
</dbReference>
<proteinExistence type="predicted"/>
<protein>
    <submittedName>
        <fullName evidence="3">DUF4334 domain-containing protein</fullName>
    </submittedName>
</protein>
<feature type="domain" description="DUF4334" evidence="2">
    <location>
        <begin position="88"/>
        <end position="142"/>
    </location>
</feature>
<dbReference type="AlphaFoldDB" id="A0A6M4IX88"/>
<sequence>MLGEWRGTGVPTGHYMDGLLETYAWYGKSFVTEEAVHPLVFRTRTGEKYAIDPRLIPLSLSRYHALSRNIIARALFKLATPLLRTRSPKARLRAVTYRGATTAAMVYDHLPIIDCFRRIDEHTMLGVMDIRGAAPFFFQLERDV</sequence>
<dbReference type="Proteomes" id="UP000500938">
    <property type="component" value="Chromosome"/>
</dbReference>
<dbReference type="InterPro" id="IPR025951">
    <property type="entry name" value="GXWXG_dom"/>
</dbReference>